<dbReference type="PANTHER" id="PTHR45527">
    <property type="entry name" value="NONRIBOSOMAL PEPTIDE SYNTHETASE"/>
    <property type="match status" value="1"/>
</dbReference>
<dbReference type="Proteomes" id="UP000095282">
    <property type="component" value="Unplaced"/>
</dbReference>
<dbReference type="eggNOG" id="KOG1178">
    <property type="taxonomic scope" value="Eukaryota"/>
</dbReference>
<proteinExistence type="predicted"/>
<dbReference type="PANTHER" id="PTHR45527:SF1">
    <property type="entry name" value="FATTY ACID SYNTHASE"/>
    <property type="match status" value="1"/>
</dbReference>
<keyword evidence="5" id="KW-1185">Reference proteome</keyword>
<dbReference type="SUPFAM" id="SSF56801">
    <property type="entry name" value="Acetyl-CoA synthetase-like"/>
    <property type="match status" value="1"/>
</dbReference>
<dbReference type="Gene3D" id="3.40.50.12780">
    <property type="entry name" value="N-terminal domain of ligase-like"/>
    <property type="match status" value="1"/>
</dbReference>
<dbReference type="GO" id="GO:0003824">
    <property type="term" value="F:catalytic activity"/>
    <property type="evidence" value="ECO:0007669"/>
    <property type="project" value="InterPro"/>
</dbReference>
<accession>A0A1I7T3B3</accession>
<reference evidence="6" key="1">
    <citation type="submission" date="2016-11" db="UniProtKB">
        <authorList>
            <consortium name="WormBaseParasite"/>
        </authorList>
    </citation>
    <scope>IDENTIFICATION</scope>
</reference>
<name>A0A1I7T3B3_9PELO</name>
<feature type="domain" description="AMP-dependent synthetase/ligase" evidence="3">
    <location>
        <begin position="709"/>
        <end position="981"/>
    </location>
</feature>
<dbReference type="InterPro" id="IPR001242">
    <property type="entry name" value="Condensation_dom"/>
</dbReference>
<dbReference type="GO" id="GO:0005737">
    <property type="term" value="C:cytoplasm"/>
    <property type="evidence" value="ECO:0007669"/>
    <property type="project" value="TreeGrafter"/>
</dbReference>
<evidence type="ECO:0000259" key="3">
    <source>
        <dbReference type="Pfam" id="PF00501"/>
    </source>
</evidence>
<dbReference type="GO" id="GO:0043041">
    <property type="term" value="P:amino acid activation for nonribosomal peptide biosynthetic process"/>
    <property type="evidence" value="ECO:0007669"/>
    <property type="project" value="TreeGrafter"/>
</dbReference>
<dbReference type="STRING" id="1561998.A0A1I7T3B3"/>
<dbReference type="AlphaFoldDB" id="A0A1I7T3B3"/>
<protein>
    <submittedName>
        <fullName evidence="6">Oleoyl-[acyl-carrier-protein] hydrolase</fullName>
    </submittedName>
</protein>
<dbReference type="Pfam" id="PF00668">
    <property type="entry name" value="Condensation"/>
    <property type="match status" value="1"/>
</dbReference>
<dbReference type="InterPro" id="IPR000873">
    <property type="entry name" value="AMP-dep_synth/lig_dom"/>
</dbReference>
<dbReference type="Pfam" id="PF00501">
    <property type="entry name" value="AMP-binding"/>
    <property type="match status" value="1"/>
</dbReference>
<dbReference type="GO" id="GO:0044550">
    <property type="term" value="P:secondary metabolite biosynthetic process"/>
    <property type="evidence" value="ECO:0007669"/>
    <property type="project" value="TreeGrafter"/>
</dbReference>
<keyword evidence="1" id="KW-0596">Phosphopantetheine</keyword>
<dbReference type="GO" id="GO:0031177">
    <property type="term" value="F:phosphopantetheine binding"/>
    <property type="evidence" value="ECO:0007669"/>
    <property type="project" value="TreeGrafter"/>
</dbReference>
<evidence type="ECO:0000313" key="5">
    <source>
        <dbReference type="Proteomes" id="UP000095282"/>
    </source>
</evidence>
<evidence type="ECO:0000256" key="2">
    <source>
        <dbReference type="ARBA" id="ARBA00022553"/>
    </source>
</evidence>
<dbReference type="InterPro" id="IPR042099">
    <property type="entry name" value="ANL_N_sf"/>
</dbReference>
<evidence type="ECO:0000259" key="4">
    <source>
        <dbReference type="Pfam" id="PF00668"/>
    </source>
</evidence>
<dbReference type="SUPFAM" id="SSF52777">
    <property type="entry name" value="CoA-dependent acyltransferases"/>
    <property type="match status" value="2"/>
</dbReference>
<keyword evidence="2" id="KW-0597">Phosphoprotein</keyword>
<dbReference type="Gene3D" id="3.30.559.30">
    <property type="entry name" value="Nonribosomal peptide synthetase, condensation domain"/>
    <property type="match status" value="1"/>
</dbReference>
<dbReference type="WBParaSite" id="Csp11.Scaffold488.g2020.t1">
    <property type="protein sequence ID" value="Csp11.Scaffold488.g2020.t1"/>
    <property type="gene ID" value="Csp11.Scaffold488.g2020"/>
</dbReference>
<evidence type="ECO:0000256" key="1">
    <source>
        <dbReference type="ARBA" id="ARBA00022450"/>
    </source>
</evidence>
<sequence>MNVKREIRKIKKVCLPFIHFGKIRISVKLDKESESIRVELFNLFGSLFGFLFISDENSQDDYENEFMTDQMLKKNIVSNESDSEEEEEEEMKIKGNQIIEFNNNLKLQKPHSNTLSFLISILRNEMNILKTSESHVATTPLPYLGIDSLRLAELEFRISNSPEFRNCCFKAPYLIPYKTLDQISQFLDEKLNENQLKTEESCEMKSEEPFKYSKDDKKQFNIPLSSQQKRILFVMELENEQLKTEKLHTISQFDEPILLQFPEFQSSEIIRILNSLLLIHSIFRTEYRESSQYLLSGTECFIDLKKKDENVIHESKFSNIRCYLRNESQLQIIFNHISIDAKSLSIFHRQFKNMLASSEISRPSLQYYDYCRCISEPNSSSVSFWKQYLNNGNIEIEKIQTDFSNDSNVFTSSNIHKSFPFSLQKKMKSLCLQLSFSHFELFFGVLESSIRRVLGSSGVFGMGFAIDQRTFPYFETIGCFTNVLLYLSDNSEEIDLLKRLKQCQKTLKELRIHGDVSYETIAKIYGINEDLFQVFVVSEEVDSISQTTEKKKRKVRFEDESICVEVIKNSEEERKVSKYPMTWYLRQYNNDELCIEVEYSQELFRRETIDFIMDEIFKTINSLSSVPIENFPKSPDLRSKISELSPLRRSDFPKCTVVQIINSCPQGARIRYLDKDSKITPTYLSSHLLKNHIQIYCQLLNEHPLILNIPRSKDLIESVIGAWNAGFFPVPLHNDIQRDQIEKICLQMKEFFILKNLDSFKSIRVNSNRKIWNRFTSFDIAYVTSTSGSTGNPKLVGTAFEGHSNLAKQYTTSFQISSKDTIGQVVDPSFDIFFADIVKTFTNGARLLLSRDSIPTSSELSECTNIYLMPAFLTRLSDVGSLRNLETLQYGGESLAPQVLKKIQKENKNLKVFQEFGLTEQTVYSSRRRISLGSDVSDETRIIGIPYDNIHFKIKSFSNTKESVKRGELILKGIGLMRGYFGVTKKSLKEFPTGDEVSKRKNGNIYLIGRRDLSVKIRGHRVDLFEVNLSFYE</sequence>
<evidence type="ECO:0000313" key="6">
    <source>
        <dbReference type="WBParaSite" id="Csp11.Scaffold488.g2020.t1"/>
    </source>
</evidence>
<feature type="domain" description="Condensation" evidence="4">
    <location>
        <begin position="330"/>
        <end position="627"/>
    </location>
</feature>
<organism evidence="5 6">
    <name type="scientific">Caenorhabditis tropicalis</name>
    <dbReference type="NCBI Taxonomy" id="1561998"/>
    <lineage>
        <taxon>Eukaryota</taxon>
        <taxon>Metazoa</taxon>
        <taxon>Ecdysozoa</taxon>
        <taxon>Nematoda</taxon>
        <taxon>Chromadorea</taxon>
        <taxon>Rhabditida</taxon>
        <taxon>Rhabditina</taxon>
        <taxon>Rhabditomorpha</taxon>
        <taxon>Rhabditoidea</taxon>
        <taxon>Rhabditidae</taxon>
        <taxon>Peloderinae</taxon>
        <taxon>Caenorhabditis</taxon>
    </lineage>
</organism>